<dbReference type="SUPFAM" id="SSF56300">
    <property type="entry name" value="Metallo-dependent phosphatases"/>
    <property type="match status" value="1"/>
</dbReference>
<keyword evidence="5" id="KW-1185">Reference proteome</keyword>
<evidence type="ECO:0000259" key="3">
    <source>
        <dbReference type="Pfam" id="PF00149"/>
    </source>
</evidence>
<name>A0ABW2UWP6_9BACI</name>
<sequence length="281" mass="31000">MKKLLAILGFILVMITCSARIYRDTYHFKLKEVFLSSGKLPKGEMLSVLQISDLHDHVFGPDNKQLIRTVKQADPDLIVLTGDLIDRKTTSFSNVLSLIDQLIAINKHIYFVPGNHEWGNNRTNAFLSSLYARGITILANRNVQLTKRGLTVNLAGTDDPATERDNLDDAFCGLTSSHYTILLAHAPEIVTIADSIPADLILSGHTHGGQVRFPFIGALVAPGQGVYPKLDKGTYQLGPEQYVYIDSGLGTTRLPIRFLNQSQLSLVTITGKPEISFEQPD</sequence>
<dbReference type="RefSeq" id="WP_382359769.1">
    <property type="nucleotide sequence ID" value="NZ_JBHTGR010000055.1"/>
</dbReference>
<feature type="domain" description="Calcineurin-like phosphoesterase" evidence="3">
    <location>
        <begin position="47"/>
        <end position="208"/>
    </location>
</feature>
<dbReference type="PANTHER" id="PTHR31302:SF31">
    <property type="entry name" value="PHOSPHODIESTERASE YAEI"/>
    <property type="match status" value="1"/>
</dbReference>
<dbReference type="InterPro" id="IPR029052">
    <property type="entry name" value="Metallo-depent_PP-like"/>
</dbReference>
<protein>
    <submittedName>
        <fullName evidence="4">Metallophosphoesterase</fullName>
    </submittedName>
</protein>
<gene>
    <name evidence="4" type="ORF">ACFQU8_10775</name>
</gene>
<reference evidence="5" key="1">
    <citation type="journal article" date="2019" name="Int. J. Syst. Evol. Microbiol.">
        <title>The Global Catalogue of Microorganisms (GCM) 10K type strain sequencing project: providing services to taxonomists for standard genome sequencing and annotation.</title>
        <authorList>
            <consortium name="The Broad Institute Genomics Platform"/>
            <consortium name="The Broad Institute Genome Sequencing Center for Infectious Disease"/>
            <person name="Wu L."/>
            <person name="Ma J."/>
        </authorList>
    </citation>
    <scope>NUCLEOTIDE SEQUENCE [LARGE SCALE GENOMIC DNA]</scope>
    <source>
        <strain evidence="5">JCM 30234</strain>
    </source>
</reference>
<dbReference type="EMBL" id="JBHTGR010000055">
    <property type="protein sequence ID" value="MFC7747668.1"/>
    <property type="molecule type" value="Genomic_DNA"/>
</dbReference>
<dbReference type="CDD" id="cd07385">
    <property type="entry name" value="MPP_YkuE_C"/>
    <property type="match status" value="1"/>
</dbReference>
<dbReference type="InterPro" id="IPR051158">
    <property type="entry name" value="Metallophosphoesterase_sf"/>
</dbReference>
<dbReference type="PANTHER" id="PTHR31302">
    <property type="entry name" value="TRANSMEMBRANE PROTEIN WITH METALLOPHOSPHOESTERASE DOMAIN-RELATED"/>
    <property type="match status" value="1"/>
</dbReference>
<proteinExistence type="predicted"/>
<keyword evidence="1" id="KW-0479">Metal-binding</keyword>
<dbReference type="Gene3D" id="3.60.21.10">
    <property type="match status" value="1"/>
</dbReference>
<keyword evidence="2" id="KW-0378">Hydrolase</keyword>
<comment type="caution">
    <text evidence="4">The sequence shown here is derived from an EMBL/GenBank/DDBJ whole genome shotgun (WGS) entry which is preliminary data.</text>
</comment>
<dbReference type="Pfam" id="PF00149">
    <property type="entry name" value="Metallophos"/>
    <property type="match status" value="1"/>
</dbReference>
<dbReference type="InterPro" id="IPR004843">
    <property type="entry name" value="Calcineurin-like_PHP"/>
</dbReference>
<evidence type="ECO:0000256" key="2">
    <source>
        <dbReference type="ARBA" id="ARBA00022801"/>
    </source>
</evidence>
<evidence type="ECO:0000256" key="1">
    <source>
        <dbReference type="ARBA" id="ARBA00022723"/>
    </source>
</evidence>
<evidence type="ECO:0000313" key="5">
    <source>
        <dbReference type="Proteomes" id="UP001596620"/>
    </source>
</evidence>
<organism evidence="4 5">
    <name type="scientific">Lentibacillus kimchii</name>
    <dbReference type="NCBI Taxonomy" id="1542911"/>
    <lineage>
        <taxon>Bacteria</taxon>
        <taxon>Bacillati</taxon>
        <taxon>Bacillota</taxon>
        <taxon>Bacilli</taxon>
        <taxon>Bacillales</taxon>
        <taxon>Bacillaceae</taxon>
        <taxon>Lentibacillus</taxon>
    </lineage>
</organism>
<evidence type="ECO:0000313" key="4">
    <source>
        <dbReference type="EMBL" id="MFC7747668.1"/>
    </source>
</evidence>
<accession>A0ABW2UWP6</accession>
<dbReference type="Proteomes" id="UP001596620">
    <property type="component" value="Unassembled WGS sequence"/>
</dbReference>